<dbReference type="AlphaFoldDB" id="X6PAH8"/>
<dbReference type="EMBL" id="ASPP01002391">
    <property type="protein sequence ID" value="ETO34652.1"/>
    <property type="molecule type" value="Genomic_DNA"/>
</dbReference>
<organism evidence="1 2">
    <name type="scientific">Reticulomyxa filosa</name>
    <dbReference type="NCBI Taxonomy" id="46433"/>
    <lineage>
        <taxon>Eukaryota</taxon>
        <taxon>Sar</taxon>
        <taxon>Rhizaria</taxon>
        <taxon>Retaria</taxon>
        <taxon>Foraminifera</taxon>
        <taxon>Monothalamids</taxon>
        <taxon>Reticulomyxidae</taxon>
        <taxon>Reticulomyxa</taxon>
    </lineage>
</organism>
<gene>
    <name evidence="1" type="ORF">RFI_02438</name>
</gene>
<name>X6PAH8_RETFI</name>
<protein>
    <submittedName>
        <fullName evidence="1">Uncharacterized protein</fullName>
    </submittedName>
</protein>
<reference evidence="1 2" key="1">
    <citation type="journal article" date="2013" name="Curr. Biol.">
        <title>The Genome of the Foraminiferan Reticulomyxa filosa.</title>
        <authorList>
            <person name="Glockner G."/>
            <person name="Hulsmann N."/>
            <person name="Schleicher M."/>
            <person name="Noegel A.A."/>
            <person name="Eichinger L."/>
            <person name="Gallinger C."/>
            <person name="Pawlowski J."/>
            <person name="Sierra R."/>
            <person name="Euteneuer U."/>
            <person name="Pillet L."/>
            <person name="Moustafa A."/>
            <person name="Platzer M."/>
            <person name="Groth M."/>
            <person name="Szafranski K."/>
            <person name="Schliwa M."/>
        </authorList>
    </citation>
    <scope>NUCLEOTIDE SEQUENCE [LARGE SCALE GENOMIC DNA]</scope>
</reference>
<proteinExistence type="predicted"/>
<accession>X6PAH8</accession>
<dbReference type="Proteomes" id="UP000023152">
    <property type="component" value="Unassembled WGS sequence"/>
</dbReference>
<keyword evidence="2" id="KW-1185">Reference proteome</keyword>
<evidence type="ECO:0000313" key="1">
    <source>
        <dbReference type="EMBL" id="ETO34652.1"/>
    </source>
</evidence>
<evidence type="ECO:0000313" key="2">
    <source>
        <dbReference type="Proteomes" id="UP000023152"/>
    </source>
</evidence>
<comment type="caution">
    <text evidence="1">The sequence shown here is derived from an EMBL/GenBank/DDBJ whole genome shotgun (WGS) entry which is preliminary data.</text>
</comment>
<sequence length="472" mass="54650">MSVPNGLTSNRIRVGDKVSDWLRFLQDIEDTDKNDQQLDLTTDLTWMLDNGNDNIKGAQSELNPMADTNAYQRILKKYLLESSADNLHYTINGVAEHLVSSNEKYLRIDATEALSIGIKDAHLQKREIIEKGILCKESRDFFIEIFWFFFISYFINEEHNQKFKKPMSRQLSITWLSLLLANEIQLFENYPYTHSMSSINEEKISEKLHSTSNNSTTTAKVEQKSFKKSKNKIVKRTRSGCTCKNYFFEIYPFVVGEALFVILIRLFSHSCEILIHPFVRNKIMDDIYEIFNGVPLSSFVREQQLLQIFPQGTVVPPPILPTFEQNSKITISTKPGKNSSHGFHKLPLERWLMEEIKINNHPIARLEKPGKSHISINKISPILSLHLTTSVLKQGQLVPHYTFSQYSTCDLFGDNILSETTSHDFDKEEEQLKRAIRKVLKDRFSNHKKKRKNLNVSCSNKKQNTTNEHNLM</sequence>